<keyword evidence="1" id="KW-0479">Metal-binding</keyword>
<keyword evidence="5" id="KW-1185">Reference proteome</keyword>
<evidence type="ECO:0000313" key="5">
    <source>
        <dbReference type="Proteomes" id="UP001231518"/>
    </source>
</evidence>
<evidence type="ECO:0000256" key="1">
    <source>
        <dbReference type="PROSITE-ProRule" id="PRU00047"/>
    </source>
</evidence>
<comment type="caution">
    <text evidence="4">The sequence shown here is derived from an EMBL/GenBank/DDBJ whole genome shotgun (WGS) entry which is preliminary data.</text>
</comment>
<accession>A0AAD7Y9R7</accession>
<evidence type="ECO:0000256" key="2">
    <source>
        <dbReference type="SAM" id="MobiDB-lite"/>
    </source>
</evidence>
<keyword evidence="1" id="KW-0862">Zinc</keyword>
<dbReference type="Proteomes" id="UP001231518">
    <property type="component" value="Chromosome 28"/>
</dbReference>
<evidence type="ECO:0000259" key="3">
    <source>
        <dbReference type="PROSITE" id="PS50158"/>
    </source>
</evidence>
<feature type="region of interest" description="Disordered" evidence="2">
    <location>
        <begin position="1"/>
        <end position="20"/>
    </location>
</feature>
<feature type="domain" description="CCHC-type" evidence="3">
    <location>
        <begin position="24"/>
        <end position="38"/>
    </location>
</feature>
<dbReference type="Gene3D" id="4.10.60.10">
    <property type="entry name" value="Zinc finger, CCHC-type"/>
    <property type="match status" value="1"/>
</dbReference>
<reference evidence="4" key="1">
    <citation type="submission" date="2023-03" db="EMBL/GenBank/DDBJ databases">
        <title>Chromosome-level genomes of two armyworms, Mythimna separata and Mythimna loreyi, provide insights into the biosynthesis and reception of sex pheromones.</title>
        <authorList>
            <person name="Zhao H."/>
        </authorList>
    </citation>
    <scope>NUCLEOTIDE SEQUENCE</scope>
    <source>
        <strain evidence="4">BeijingLab</strain>
        <tissue evidence="4">Pupa</tissue>
    </source>
</reference>
<protein>
    <recommendedName>
        <fullName evidence="3">CCHC-type domain-containing protein</fullName>
    </recommendedName>
</protein>
<dbReference type="Pfam" id="PF00098">
    <property type="entry name" value="zf-CCHC"/>
    <property type="match status" value="1"/>
</dbReference>
<sequence length="159" mass="17681">MSDTTALYTNTRKNVPKSDKKGPRCFNCNKYGHLSKNCWYKKTNNNKKTDKDTGYVAAFSASTANDSNSWHVDSGASMHMTMHRDWLTDITASPVPSIRIANNNVLKVEGCGNVCIKVKAHDGSTDSIQVRNVLFVPELKTNLLSVSKIIQNGRKVIFN</sequence>
<dbReference type="InterPro" id="IPR036875">
    <property type="entry name" value="Znf_CCHC_sf"/>
</dbReference>
<dbReference type="InterPro" id="IPR001878">
    <property type="entry name" value="Znf_CCHC"/>
</dbReference>
<dbReference type="InterPro" id="IPR054722">
    <property type="entry name" value="PolX-like_BBD"/>
</dbReference>
<proteinExistence type="predicted"/>
<dbReference type="PROSITE" id="PS50158">
    <property type="entry name" value="ZF_CCHC"/>
    <property type="match status" value="1"/>
</dbReference>
<dbReference type="GO" id="GO:0003676">
    <property type="term" value="F:nucleic acid binding"/>
    <property type="evidence" value="ECO:0007669"/>
    <property type="project" value="InterPro"/>
</dbReference>
<evidence type="ECO:0000313" key="4">
    <source>
        <dbReference type="EMBL" id="KAJ8707739.1"/>
    </source>
</evidence>
<name>A0AAD7Y9R7_MYTSE</name>
<feature type="compositionally biased region" description="Polar residues" evidence="2">
    <location>
        <begin position="1"/>
        <end position="13"/>
    </location>
</feature>
<keyword evidence="1" id="KW-0863">Zinc-finger</keyword>
<dbReference type="SUPFAM" id="SSF57756">
    <property type="entry name" value="Retrovirus zinc finger-like domains"/>
    <property type="match status" value="1"/>
</dbReference>
<gene>
    <name evidence="4" type="ORF">PYW07_011416</name>
</gene>
<dbReference type="SMART" id="SM00343">
    <property type="entry name" value="ZnF_C2HC"/>
    <property type="match status" value="1"/>
</dbReference>
<organism evidence="4 5">
    <name type="scientific">Mythimna separata</name>
    <name type="common">Oriental armyworm</name>
    <name type="synonym">Pseudaletia separata</name>
    <dbReference type="NCBI Taxonomy" id="271217"/>
    <lineage>
        <taxon>Eukaryota</taxon>
        <taxon>Metazoa</taxon>
        <taxon>Ecdysozoa</taxon>
        <taxon>Arthropoda</taxon>
        <taxon>Hexapoda</taxon>
        <taxon>Insecta</taxon>
        <taxon>Pterygota</taxon>
        <taxon>Neoptera</taxon>
        <taxon>Endopterygota</taxon>
        <taxon>Lepidoptera</taxon>
        <taxon>Glossata</taxon>
        <taxon>Ditrysia</taxon>
        <taxon>Noctuoidea</taxon>
        <taxon>Noctuidae</taxon>
        <taxon>Noctuinae</taxon>
        <taxon>Hadenini</taxon>
        <taxon>Mythimna</taxon>
    </lineage>
</organism>
<dbReference type="AlphaFoldDB" id="A0AAD7Y9R7"/>
<dbReference type="Pfam" id="PF22936">
    <property type="entry name" value="Pol_BBD"/>
    <property type="match status" value="1"/>
</dbReference>
<dbReference type="GO" id="GO:0008270">
    <property type="term" value="F:zinc ion binding"/>
    <property type="evidence" value="ECO:0007669"/>
    <property type="project" value="UniProtKB-KW"/>
</dbReference>
<dbReference type="PANTHER" id="PTHR47592">
    <property type="entry name" value="PBF68 PROTEIN"/>
    <property type="match status" value="1"/>
</dbReference>
<dbReference type="EMBL" id="JARGEI010000027">
    <property type="protein sequence ID" value="KAJ8707739.1"/>
    <property type="molecule type" value="Genomic_DNA"/>
</dbReference>